<dbReference type="HOGENOM" id="CLU_070025_0_0_7"/>
<dbReference type="GO" id="GO:0051920">
    <property type="term" value="F:peroxiredoxin activity"/>
    <property type="evidence" value="ECO:0007669"/>
    <property type="project" value="InterPro"/>
</dbReference>
<evidence type="ECO:0000313" key="2">
    <source>
        <dbReference type="EMBL" id="ETX07233.1"/>
    </source>
</evidence>
<sequence length="256" mass="28264">MSREKLAEQGQQIRNQLQHRTHPDMGSAATSAVPGVSRLTTEVAFGAVWSRPGLSLQDRMVCTLSVLSVLQYLPQLRTYLNSALNIGMQPRPIQEIFIQCSIYAGFPTMVNALNLAHEVFEARGIEVPETPMPDDSLEALDAKGRALMQKLHGDRSQQGYASPANTTTAKLYPVAIQYGYGEIWHRPDLDHRSRMICALAAFTALNLTGQLEKFMPSALNMELSRDQVIEVIIQTGPYSGFPKALNALALAERVLI</sequence>
<evidence type="ECO:0000259" key="1">
    <source>
        <dbReference type="Pfam" id="PF02627"/>
    </source>
</evidence>
<proteinExistence type="predicted"/>
<dbReference type="EMBL" id="AZHX01000493">
    <property type="protein sequence ID" value="ETX07233.1"/>
    <property type="molecule type" value="Genomic_DNA"/>
</dbReference>
<accession>W4MAL6</accession>
<protein>
    <recommendedName>
        <fullName evidence="1">Carboxymuconolactone decarboxylase-like domain-containing protein</fullName>
    </recommendedName>
</protein>
<gene>
    <name evidence="2" type="ORF">ETSY2_12340</name>
</gene>
<dbReference type="PANTHER" id="PTHR33570:SF2">
    <property type="entry name" value="CARBOXYMUCONOLACTONE DECARBOXYLASE-LIKE DOMAIN-CONTAINING PROTEIN"/>
    <property type="match status" value="1"/>
</dbReference>
<keyword evidence="3" id="KW-1185">Reference proteome</keyword>
<dbReference type="Gene3D" id="1.20.1290.10">
    <property type="entry name" value="AhpD-like"/>
    <property type="match status" value="1"/>
</dbReference>
<dbReference type="AlphaFoldDB" id="W4MAL6"/>
<evidence type="ECO:0000313" key="3">
    <source>
        <dbReference type="Proteomes" id="UP000019140"/>
    </source>
</evidence>
<dbReference type="PANTHER" id="PTHR33570">
    <property type="entry name" value="4-CARBOXYMUCONOLACTONE DECARBOXYLASE FAMILY PROTEIN"/>
    <property type="match status" value="1"/>
</dbReference>
<feature type="domain" description="Carboxymuconolactone decarboxylase-like" evidence="1">
    <location>
        <begin position="176"/>
        <end position="252"/>
    </location>
</feature>
<dbReference type="SUPFAM" id="SSF69118">
    <property type="entry name" value="AhpD-like"/>
    <property type="match status" value="2"/>
</dbReference>
<reference evidence="2 3" key="1">
    <citation type="journal article" date="2014" name="Nature">
        <title>An environmental bacterial taxon with a large and distinct metabolic repertoire.</title>
        <authorList>
            <person name="Wilson M.C."/>
            <person name="Mori T."/>
            <person name="Ruckert C."/>
            <person name="Uria A.R."/>
            <person name="Helf M.J."/>
            <person name="Takada K."/>
            <person name="Gernert C."/>
            <person name="Steffens U.A."/>
            <person name="Heycke N."/>
            <person name="Schmitt S."/>
            <person name="Rinke C."/>
            <person name="Helfrich E.J."/>
            <person name="Brachmann A.O."/>
            <person name="Gurgui C."/>
            <person name="Wakimoto T."/>
            <person name="Kracht M."/>
            <person name="Crusemann M."/>
            <person name="Hentschel U."/>
            <person name="Abe I."/>
            <person name="Matsunaga S."/>
            <person name="Kalinowski J."/>
            <person name="Takeyama H."/>
            <person name="Piel J."/>
        </authorList>
    </citation>
    <scope>NUCLEOTIDE SEQUENCE [LARGE SCALE GENOMIC DNA]</scope>
    <source>
        <strain evidence="3">TSY2</strain>
    </source>
</reference>
<dbReference type="Pfam" id="PF02627">
    <property type="entry name" value="CMD"/>
    <property type="match status" value="2"/>
</dbReference>
<organism evidence="2 3">
    <name type="scientific">Candidatus Entotheonella gemina</name>
    <dbReference type="NCBI Taxonomy" id="1429439"/>
    <lineage>
        <taxon>Bacteria</taxon>
        <taxon>Pseudomonadati</taxon>
        <taxon>Nitrospinota/Tectimicrobiota group</taxon>
        <taxon>Candidatus Tectimicrobiota</taxon>
        <taxon>Candidatus Entotheonellia</taxon>
        <taxon>Candidatus Entotheonellales</taxon>
        <taxon>Candidatus Entotheonellaceae</taxon>
        <taxon>Candidatus Entotheonella</taxon>
    </lineage>
</organism>
<dbReference type="Proteomes" id="UP000019140">
    <property type="component" value="Unassembled WGS sequence"/>
</dbReference>
<feature type="domain" description="Carboxymuconolactone decarboxylase-like" evidence="1">
    <location>
        <begin position="34"/>
        <end position="118"/>
    </location>
</feature>
<dbReference type="InterPro" id="IPR052512">
    <property type="entry name" value="4CMD/NDH-1_regulator"/>
</dbReference>
<comment type="caution">
    <text evidence="2">The sequence shown here is derived from an EMBL/GenBank/DDBJ whole genome shotgun (WGS) entry which is preliminary data.</text>
</comment>
<dbReference type="InterPro" id="IPR003779">
    <property type="entry name" value="CMD-like"/>
</dbReference>
<name>W4MAL6_9BACT</name>
<dbReference type="InterPro" id="IPR029032">
    <property type="entry name" value="AhpD-like"/>
</dbReference>